<reference evidence="2" key="1">
    <citation type="submission" date="2019-07" db="EMBL/GenBank/DDBJ databases">
        <title>Toxilogical consequences of a new and cryptic species of cyanobacteria (Komarekiella delphini-convector) recovered from the epidermis of a bottlenose dolphin and 1500 ft. in the air.</title>
        <authorList>
            <person name="Brown A.O."/>
            <person name="Dvorak P."/>
            <person name="Villanueva C.D."/>
            <person name="Foss A.J."/>
            <person name="Garvey A.D."/>
            <person name="Gibson Q.A."/>
            <person name="Johansen J.R."/>
            <person name="Casamatta D.A."/>
        </authorList>
    </citation>
    <scope>NUCLEOTIDE SEQUENCE</scope>
    <source>
        <strain evidence="2">SJRDD-AB1</strain>
    </source>
</reference>
<evidence type="ECO:0008006" key="4">
    <source>
        <dbReference type="Google" id="ProtNLM"/>
    </source>
</evidence>
<name>A0AA40STV2_9NOST</name>
<feature type="chain" id="PRO_5041266496" description="RcnB family protein" evidence="1">
    <location>
        <begin position="29"/>
        <end position="141"/>
    </location>
</feature>
<proteinExistence type="predicted"/>
<dbReference type="RefSeq" id="WP_191756407.1">
    <property type="nucleotide sequence ID" value="NZ_VJXY01000003.1"/>
</dbReference>
<evidence type="ECO:0000256" key="1">
    <source>
        <dbReference type="SAM" id="SignalP"/>
    </source>
</evidence>
<evidence type="ECO:0000313" key="3">
    <source>
        <dbReference type="Proteomes" id="UP001165986"/>
    </source>
</evidence>
<accession>A0AA40STV2</accession>
<sequence length="141" mass="16454">MLKRNRASLVLAAALIIVPTILSMPANAQTKVYVVGEREQNWDRDGRRNYRNRTPINRRDWNRNNEPSSRIVRLRNGDIRYPNGQIVPARRIVRLRNQGYYRLPNGDILLPTQEIVPARRLVRVRDGHFRLPNGVVVQINL</sequence>
<organism evidence="2 3">
    <name type="scientific">Komarekiella delphini-convector SJRDD-AB1</name>
    <dbReference type="NCBI Taxonomy" id="2593771"/>
    <lineage>
        <taxon>Bacteria</taxon>
        <taxon>Bacillati</taxon>
        <taxon>Cyanobacteriota</taxon>
        <taxon>Cyanophyceae</taxon>
        <taxon>Nostocales</taxon>
        <taxon>Nostocaceae</taxon>
        <taxon>Komarekiella</taxon>
        <taxon>Komarekiella delphini-convector</taxon>
    </lineage>
</organism>
<dbReference type="AlphaFoldDB" id="A0AA40STV2"/>
<protein>
    <recommendedName>
        <fullName evidence="4">RcnB family protein</fullName>
    </recommendedName>
</protein>
<keyword evidence="1" id="KW-0732">Signal</keyword>
<gene>
    <name evidence="2" type="ORF">FNW02_04665</name>
</gene>
<evidence type="ECO:0000313" key="2">
    <source>
        <dbReference type="EMBL" id="MBD6615161.1"/>
    </source>
</evidence>
<feature type="signal peptide" evidence="1">
    <location>
        <begin position="1"/>
        <end position="28"/>
    </location>
</feature>
<keyword evidence="3" id="KW-1185">Reference proteome</keyword>
<comment type="caution">
    <text evidence="2">The sequence shown here is derived from an EMBL/GenBank/DDBJ whole genome shotgun (WGS) entry which is preliminary data.</text>
</comment>
<dbReference type="Proteomes" id="UP001165986">
    <property type="component" value="Unassembled WGS sequence"/>
</dbReference>
<dbReference type="EMBL" id="VJXY01000003">
    <property type="protein sequence ID" value="MBD6615161.1"/>
    <property type="molecule type" value="Genomic_DNA"/>
</dbReference>